<evidence type="ECO:0000256" key="1">
    <source>
        <dbReference type="SAM" id="Phobius"/>
    </source>
</evidence>
<keyword evidence="1" id="KW-0472">Membrane</keyword>
<keyword evidence="3" id="KW-1185">Reference proteome</keyword>
<comment type="caution">
    <text evidence="2">The sequence shown here is derived from an EMBL/GenBank/DDBJ whole genome shotgun (WGS) entry which is preliminary data.</text>
</comment>
<feature type="transmembrane region" description="Helical" evidence="1">
    <location>
        <begin position="29"/>
        <end position="52"/>
    </location>
</feature>
<reference evidence="2" key="2">
    <citation type="submission" date="2021-09" db="EMBL/GenBank/DDBJ databases">
        <authorList>
            <person name="Jia N."/>
            <person name="Wang J."/>
            <person name="Shi W."/>
            <person name="Du L."/>
            <person name="Sun Y."/>
            <person name="Zhan W."/>
            <person name="Jiang J."/>
            <person name="Wang Q."/>
            <person name="Zhang B."/>
            <person name="Ji P."/>
            <person name="Sakyi L.B."/>
            <person name="Cui X."/>
            <person name="Yuan T."/>
            <person name="Jiang B."/>
            <person name="Yang W."/>
            <person name="Lam T.T.-Y."/>
            <person name="Chang Q."/>
            <person name="Ding S."/>
            <person name="Wang X."/>
            <person name="Zhu J."/>
            <person name="Ruan X."/>
            <person name="Zhao L."/>
            <person name="Wei J."/>
            <person name="Que T."/>
            <person name="Du C."/>
            <person name="Cheng J."/>
            <person name="Dai P."/>
            <person name="Han X."/>
            <person name="Huang E."/>
            <person name="Gao Y."/>
            <person name="Liu J."/>
            <person name="Shao H."/>
            <person name="Ye R."/>
            <person name="Li L."/>
            <person name="Wei W."/>
            <person name="Wang X."/>
            <person name="Wang C."/>
            <person name="Huo Q."/>
            <person name="Li W."/>
            <person name="Guo W."/>
            <person name="Chen H."/>
            <person name="Chen S."/>
            <person name="Zhou L."/>
            <person name="Zhou L."/>
            <person name="Ni X."/>
            <person name="Tian J."/>
            <person name="Zhou Y."/>
            <person name="Sheng Y."/>
            <person name="Liu T."/>
            <person name="Pan Y."/>
            <person name="Xia L."/>
            <person name="Li J."/>
            <person name="Zhao F."/>
            <person name="Cao W."/>
        </authorList>
    </citation>
    <scope>NUCLEOTIDE SEQUENCE</scope>
    <source>
        <strain evidence="2">Rsan-2018</strain>
        <tissue evidence="2">Larvae</tissue>
    </source>
</reference>
<organism evidence="2 3">
    <name type="scientific">Rhipicephalus sanguineus</name>
    <name type="common">Brown dog tick</name>
    <name type="synonym">Ixodes sanguineus</name>
    <dbReference type="NCBI Taxonomy" id="34632"/>
    <lineage>
        <taxon>Eukaryota</taxon>
        <taxon>Metazoa</taxon>
        <taxon>Ecdysozoa</taxon>
        <taxon>Arthropoda</taxon>
        <taxon>Chelicerata</taxon>
        <taxon>Arachnida</taxon>
        <taxon>Acari</taxon>
        <taxon>Parasitiformes</taxon>
        <taxon>Ixodida</taxon>
        <taxon>Ixodoidea</taxon>
        <taxon>Ixodidae</taxon>
        <taxon>Rhipicephalinae</taxon>
        <taxon>Rhipicephalus</taxon>
        <taxon>Rhipicephalus</taxon>
    </lineage>
</organism>
<reference evidence="2" key="1">
    <citation type="journal article" date="2020" name="Cell">
        <title>Large-Scale Comparative Analyses of Tick Genomes Elucidate Their Genetic Diversity and Vector Capacities.</title>
        <authorList>
            <consortium name="Tick Genome and Microbiome Consortium (TIGMIC)"/>
            <person name="Jia N."/>
            <person name="Wang J."/>
            <person name="Shi W."/>
            <person name="Du L."/>
            <person name="Sun Y."/>
            <person name="Zhan W."/>
            <person name="Jiang J.F."/>
            <person name="Wang Q."/>
            <person name="Zhang B."/>
            <person name="Ji P."/>
            <person name="Bell-Sakyi L."/>
            <person name="Cui X.M."/>
            <person name="Yuan T.T."/>
            <person name="Jiang B.G."/>
            <person name="Yang W.F."/>
            <person name="Lam T.T."/>
            <person name="Chang Q.C."/>
            <person name="Ding S.J."/>
            <person name="Wang X.J."/>
            <person name="Zhu J.G."/>
            <person name="Ruan X.D."/>
            <person name="Zhao L."/>
            <person name="Wei J.T."/>
            <person name="Ye R.Z."/>
            <person name="Que T.C."/>
            <person name="Du C.H."/>
            <person name="Zhou Y.H."/>
            <person name="Cheng J.X."/>
            <person name="Dai P.F."/>
            <person name="Guo W.B."/>
            <person name="Han X.H."/>
            <person name="Huang E.J."/>
            <person name="Li L.F."/>
            <person name="Wei W."/>
            <person name="Gao Y.C."/>
            <person name="Liu J.Z."/>
            <person name="Shao H.Z."/>
            <person name="Wang X."/>
            <person name="Wang C.C."/>
            <person name="Yang T.C."/>
            <person name="Huo Q.B."/>
            <person name="Li W."/>
            <person name="Chen H.Y."/>
            <person name="Chen S.E."/>
            <person name="Zhou L.G."/>
            <person name="Ni X.B."/>
            <person name="Tian J.H."/>
            <person name="Sheng Y."/>
            <person name="Liu T."/>
            <person name="Pan Y.S."/>
            <person name="Xia L.Y."/>
            <person name="Li J."/>
            <person name="Zhao F."/>
            <person name="Cao W.C."/>
        </authorList>
    </citation>
    <scope>NUCLEOTIDE SEQUENCE</scope>
    <source>
        <strain evidence="2">Rsan-2018</strain>
    </source>
</reference>
<protein>
    <submittedName>
        <fullName evidence="2">Uncharacterized protein</fullName>
    </submittedName>
</protein>
<evidence type="ECO:0000313" key="2">
    <source>
        <dbReference type="EMBL" id="KAH7961704.1"/>
    </source>
</evidence>
<name>A0A9D4PZN6_RHISA</name>
<dbReference type="Proteomes" id="UP000821837">
    <property type="component" value="Chromosome 3"/>
</dbReference>
<dbReference type="EMBL" id="JABSTV010001249">
    <property type="protein sequence ID" value="KAH7961704.1"/>
    <property type="molecule type" value="Genomic_DNA"/>
</dbReference>
<keyword evidence="1" id="KW-1133">Transmembrane helix</keyword>
<gene>
    <name evidence="2" type="ORF">HPB52_011550</name>
</gene>
<accession>A0A9D4PZN6</accession>
<keyword evidence="1" id="KW-0812">Transmembrane</keyword>
<evidence type="ECO:0000313" key="3">
    <source>
        <dbReference type="Proteomes" id="UP000821837"/>
    </source>
</evidence>
<sequence length="73" mass="8133">MPRCFVTACKRGYDLPGSGISFVRLAMVHAFKCGSVLFHGMASSLLVAAYVLRLDKQLTSLFLCRVRPPFPRQ</sequence>
<proteinExistence type="predicted"/>
<dbReference type="AlphaFoldDB" id="A0A9D4PZN6"/>